<dbReference type="Gene3D" id="3.30.70.270">
    <property type="match status" value="1"/>
</dbReference>
<reference evidence="1 2" key="1">
    <citation type="journal article" date="2016" name="Proc. Natl. Acad. Sci. U.S.A.">
        <title>Comparative genomics of biotechnologically important yeasts.</title>
        <authorList>
            <person name="Riley R."/>
            <person name="Haridas S."/>
            <person name="Wolfe K.H."/>
            <person name="Lopes M.R."/>
            <person name="Hittinger C.T."/>
            <person name="Goeker M."/>
            <person name="Salamov A.A."/>
            <person name="Wisecaver J.H."/>
            <person name="Long T.M."/>
            <person name="Calvey C.H."/>
            <person name="Aerts A.L."/>
            <person name="Barry K.W."/>
            <person name="Choi C."/>
            <person name="Clum A."/>
            <person name="Coughlan A.Y."/>
            <person name="Deshpande S."/>
            <person name="Douglass A.P."/>
            <person name="Hanson S.J."/>
            <person name="Klenk H.-P."/>
            <person name="LaButti K.M."/>
            <person name="Lapidus A."/>
            <person name="Lindquist E.A."/>
            <person name="Lipzen A.M."/>
            <person name="Meier-Kolthoff J.P."/>
            <person name="Ohm R.A."/>
            <person name="Otillar R.P."/>
            <person name="Pangilinan J.L."/>
            <person name="Peng Y."/>
            <person name="Rokas A."/>
            <person name="Rosa C.A."/>
            <person name="Scheuner C."/>
            <person name="Sibirny A.A."/>
            <person name="Slot J.C."/>
            <person name="Stielow J.B."/>
            <person name="Sun H."/>
            <person name="Kurtzman C.P."/>
            <person name="Blackwell M."/>
            <person name="Grigoriev I.V."/>
            <person name="Jeffries T.W."/>
        </authorList>
    </citation>
    <scope>NUCLEOTIDE SEQUENCE [LARGE SCALE GENOMIC DNA]</scope>
    <source>
        <strain evidence="1 2">NRRL Y-11557</strain>
    </source>
</reference>
<dbReference type="InterPro" id="IPR043502">
    <property type="entry name" value="DNA/RNA_pol_sf"/>
</dbReference>
<dbReference type="AlphaFoldDB" id="A0A1E3Q4B9"/>
<dbReference type="STRING" id="675824.A0A1E3Q4B9"/>
<dbReference type="Proteomes" id="UP000094385">
    <property type="component" value="Unassembled WGS sequence"/>
</dbReference>
<dbReference type="EMBL" id="KV454296">
    <property type="protein sequence ID" value="ODQ71992.1"/>
    <property type="molecule type" value="Genomic_DNA"/>
</dbReference>
<proteinExistence type="predicted"/>
<sequence>MHLLLRWVSCPRPPSNSFLTRLCDQRRASLASVLHWSLVLSPSYPFSLFSRSSYLPVVAPRGWLAPSLSTLPRPYCRAWTVVSAEWITMNDDKVGAIQEWPTPTNLKSLQRLLDLANFCRQFIHEFSKRQPSVLTVVEESAYYGHPPTHII</sequence>
<dbReference type="InterPro" id="IPR043128">
    <property type="entry name" value="Rev_trsase/Diguanyl_cyclase"/>
</dbReference>
<name>A0A1E3Q4B9_LIPST</name>
<accession>A0A1E3Q4B9</accession>
<evidence type="ECO:0000313" key="2">
    <source>
        <dbReference type="Proteomes" id="UP000094385"/>
    </source>
</evidence>
<organism evidence="1 2">
    <name type="scientific">Lipomyces starkeyi NRRL Y-11557</name>
    <dbReference type="NCBI Taxonomy" id="675824"/>
    <lineage>
        <taxon>Eukaryota</taxon>
        <taxon>Fungi</taxon>
        <taxon>Dikarya</taxon>
        <taxon>Ascomycota</taxon>
        <taxon>Saccharomycotina</taxon>
        <taxon>Lipomycetes</taxon>
        <taxon>Lipomycetales</taxon>
        <taxon>Lipomycetaceae</taxon>
        <taxon>Lipomyces</taxon>
    </lineage>
</organism>
<protein>
    <submittedName>
        <fullName evidence="1">Uncharacterized protein</fullName>
    </submittedName>
</protein>
<dbReference type="SUPFAM" id="SSF56672">
    <property type="entry name" value="DNA/RNA polymerases"/>
    <property type="match status" value="1"/>
</dbReference>
<evidence type="ECO:0000313" key="1">
    <source>
        <dbReference type="EMBL" id="ODQ71992.1"/>
    </source>
</evidence>
<dbReference type="OrthoDB" id="5550292at2759"/>
<keyword evidence="2" id="KW-1185">Reference proteome</keyword>
<gene>
    <name evidence="1" type="ORF">LIPSTDRAFT_314152</name>
</gene>